<evidence type="ECO:0000313" key="2">
    <source>
        <dbReference type="Proteomes" id="UP000552709"/>
    </source>
</evidence>
<dbReference type="EMBL" id="JACHFL010000021">
    <property type="protein sequence ID" value="MBB5365753.1"/>
    <property type="molecule type" value="Genomic_DNA"/>
</dbReference>
<comment type="caution">
    <text evidence="1">The sequence shown here is derived from an EMBL/GenBank/DDBJ whole genome shotgun (WGS) entry which is preliminary data.</text>
</comment>
<keyword evidence="2" id="KW-1185">Reference proteome</keyword>
<dbReference type="RefSeq" id="WP_184137511.1">
    <property type="nucleotide sequence ID" value="NZ_JACHFL010000021.1"/>
</dbReference>
<evidence type="ECO:0000313" key="1">
    <source>
        <dbReference type="EMBL" id="MBB5365753.1"/>
    </source>
</evidence>
<name>A0A7W8JZK8_9DEIO</name>
<sequence>MTIHIRAVSDISAVGQGNRLLMLQEDITGVCYTVRDQLGTQNLYDLTPATPFDQPFEIDGAVVQPWDSLVAKAHWRALDEGPCPLPELTPEAARAAIERYAREHWL</sequence>
<accession>A0A7W8JZK8</accession>
<organism evidence="1 2">
    <name type="scientific">Deinococcus humi</name>
    <dbReference type="NCBI Taxonomy" id="662880"/>
    <lineage>
        <taxon>Bacteria</taxon>
        <taxon>Thermotogati</taxon>
        <taxon>Deinococcota</taxon>
        <taxon>Deinococci</taxon>
        <taxon>Deinococcales</taxon>
        <taxon>Deinococcaceae</taxon>
        <taxon>Deinococcus</taxon>
    </lineage>
</organism>
<dbReference type="AlphaFoldDB" id="A0A7W8JZK8"/>
<protein>
    <submittedName>
        <fullName evidence="1">Uncharacterized protein</fullName>
    </submittedName>
</protein>
<dbReference type="Proteomes" id="UP000552709">
    <property type="component" value="Unassembled WGS sequence"/>
</dbReference>
<gene>
    <name evidence="1" type="ORF">HNQ08_004879</name>
</gene>
<proteinExistence type="predicted"/>
<reference evidence="1 2" key="1">
    <citation type="submission" date="2020-08" db="EMBL/GenBank/DDBJ databases">
        <title>Genomic Encyclopedia of Type Strains, Phase IV (KMG-IV): sequencing the most valuable type-strain genomes for metagenomic binning, comparative biology and taxonomic classification.</title>
        <authorList>
            <person name="Goeker M."/>
        </authorList>
    </citation>
    <scope>NUCLEOTIDE SEQUENCE [LARGE SCALE GENOMIC DNA]</scope>
    <source>
        <strain evidence="1 2">DSM 27939</strain>
    </source>
</reference>